<protein>
    <submittedName>
        <fullName evidence="1">Uncharacterized protein</fullName>
    </submittedName>
</protein>
<keyword evidence="2" id="KW-1185">Reference proteome</keyword>
<reference evidence="2" key="1">
    <citation type="journal article" date="2019" name="Int. J. Syst. Evol. Microbiol.">
        <title>The Global Catalogue of Microorganisms (GCM) 10K type strain sequencing project: providing services to taxonomists for standard genome sequencing and annotation.</title>
        <authorList>
            <consortium name="The Broad Institute Genomics Platform"/>
            <consortium name="The Broad Institute Genome Sequencing Center for Infectious Disease"/>
            <person name="Wu L."/>
            <person name="Ma J."/>
        </authorList>
    </citation>
    <scope>NUCLEOTIDE SEQUENCE [LARGE SCALE GENOMIC DNA]</scope>
    <source>
        <strain evidence="2">JCM 32206</strain>
    </source>
</reference>
<gene>
    <name evidence="1" type="ORF">GCM10023094_31460</name>
</gene>
<name>A0ABP8P5E3_9NOCA</name>
<comment type="caution">
    <text evidence="1">The sequence shown here is derived from an EMBL/GenBank/DDBJ whole genome shotgun (WGS) entry which is preliminary data.</text>
</comment>
<proteinExistence type="predicted"/>
<organism evidence="1 2">
    <name type="scientific">Rhodococcus olei</name>
    <dbReference type="NCBI Taxonomy" id="2161675"/>
    <lineage>
        <taxon>Bacteria</taxon>
        <taxon>Bacillati</taxon>
        <taxon>Actinomycetota</taxon>
        <taxon>Actinomycetes</taxon>
        <taxon>Mycobacteriales</taxon>
        <taxon>Nocardiaceae</taxon>
        <taxon>Rhodococcus</taxon>
    </lineage>
</organism>
<sequence>MRQRFACAREVVELAALLREPDLPFDPRLERDVPRLALGHCPIVLPDVTGGSHRVAGLRVSRPSAVNTHIASGAAACGGRWVALGASRVNRSVRRIIQYRC</sequence>
<evidence type="ECO:0000313" key="2">
    <source>
        <dbReference type="Proteomes" id="UP001501183"/>
    </source>
</evidence>
<accession>A0ABP8P5E3</accession>
<evidence type="ECO:0000313" key="1">
    <source>
        <dbReference type="EMBL" id="GAA4482144.1"/>
    </source>
</evidence>
<dbReference type="EMBL" id="BAABFB010000050">
    <property type="protein sequence ID" value="GAA4482144.1"/>
    <property type="molecule type" value="Genomic_DNA"/>
</dbReference>
<dbReference type="Proteomes" id="UP001501183">
    <property type="component" value="Unassembled WGS sequence"/>
</dbReference>